<evidence type="ECO:0000259" key="1">
    <source>
        <dbReference type="Pfam" id="PF13577"/>
    </source>
</evidence>
<keyword evidence="3" id="KW-1185">Reference proteome</keyword>
<evidence type="ECO:0000313" key="3">
    <source>
        <dbReference type="Proteomes" id="UP000570166"/>
    </source>
</evidence>
<gene>
    <name evidence="2" type="ORF">HZF05_06215</name>
</gene>
<dbReference type="InterPro" id="IPR032710">
    <property type="entry name" value="NTF2-like_dom_sf"/>
</dbReference>
<dbReference type="InterPro" id="IPR037401">
    <property type="entry name" value="SnoaL-like"/>
</dbReference>
<dbReference type="SUPFAM" id="SSF54427">
    <property type="entry name" value="NTF2-like"/>
    <property type="match status" value="1"/>
</dbReference>
<name>A0A838L456_9SPHN</name>
<reference evidence="2 3" key="1">
    <citation type="submission" date="2020-07" db="EMBL/GenBank/DDBJ databases">
        <authorList>
            <person name="Sun Q."/>
        </authorList>
    </citation>
    <scope>NUCLEOTIDE SEQUENCE [LARGE SCALE GENOMIC DNA]</scope>
    <source>
        <strain evidence="2 3">CGMCC 1.13654</strain>
    </source>
</reference>
<feature type="domain" description="SnoaL-like" evidence="1">
    <location>
        <begin position="6"/>
        <end position="136"/>
    </location>
</feature>
<comment type="caution">
    <text evidence="2">The sequence shown here is derived from an EMBL/GenBank/DDBJ whole genome shotgun (WGS) entry which is preliminary data.</text>
</comment>
<dbReference type="Pfam" id="PF13577">
    <property type="entry name" value="SnoaL_4"/>
    <property type="match status" value="1"/>
</dbReference>
<dbReference type="Gene3D" id="3.10.450.50">
    <property type="match status" value="1"/>
</dbReference>
<dbReference type="EMBL" id="JACEIB010000003">
    <property type="protein sequence ID" value="MBA2933690.1"/>
    <property type="molecule type" value="Genomic_DNA"/>
</dbReference>
<sequence length="152" mass="16945">MDVLTKLEAYDAIRTVKAKYCRFLDSKDWQGLESIFAPDIVLDVSEDTGKPPFEGREAAIDCIRWSVADAKSAHQIHFSEITLDGEDAADVITPMQDRVVWAPGKCPVPGVASITGYGHYRERYVKRDGAWKIAHLQLTRLHVEVHPEPAAG</sequence>
<accession>A0A838L456</accession>
<dbReference type="CDD" id="cd00531">
    <property type="entry name" value="NTF2_like"/>
    <property type="match status" value="1"/>
</dbReference>
<protein>
    <submittedName>
        <fullName evidence="2">Nuclear transport factor 2 family protein</fullName>
    </submittedName>
</protein>
<dbReference type="RefSeq" id="WP_160363498.1">
    <property type="nucleotide sequence ID" value="NZ_JACEIB010000003.1"/>
</dbReference>
<proteinExistence type="predicted"/>
<evidence type="ECO:0000313" key="2">
    <source>
        <dbReference type="EMBL" id="MBA2933690.1"/>
    </source>
</evidence>
<dbReference type="Proteomes" id="UP000570166">
    <property type="component" value="Unassembled WGS sequence"/>
</dbReference>
<dbReference type="AlphaFoldDB" id="A0A838L456"/>
<organism evidence="2 3">
    <name type="scientific">Sphingomonas chungangi</name>
    <dbReference type="NCBI Taxonomy" id="2683589"/>
    <lineage>
        <taxon>Bacteria</taxon>
        <taxon>Pseudomonadati</taxon>
        <taxon>Pseudomonadota</taxon>
        <taxon>Alphaproteobacteria</taxon>
        <taxon>Sphingomonadales</taxon>
        <taxon>Sphingomonadaceae</taxon>
        <taxon>Sphingomonas</taxon>
    </lineage>
</organism>